<proteinExistence type="predicted"/>
<sequence>MFSSATSNNLSFGITISVSTLLSSFSNASSACRERLRPSKLNG</sequence>
<dbReference type="EMBL" id="GBRH01204135">
    <property type="protein sequence ID" value="JAD93760.1"/>
    <property type="molecule type" value="Transcribed_RNA"/>
</dbReference>
<evidence type="ECO:0000313" key="1">
    <source>
        <dbReference type="EMBL" id="JAD93760.1"/>
    </source>
</evidence>
<reference evidence="1" key="2">
    <citation type="journal article" date="2015" name="Data Brief">
        <title>Shoot transcriptome of the giant reed, Arundo donax.</title>
        <authorList>
            <person name="Barrero R.A."/>
            <person name="Guerrero F.D."/>
            <person name="Moolhuijzen P."/>
            <person name="Goolsby J.A."/>
            <person name="Tidwell J."/>
            <person name="Bellgard S.E."/>
            <person name="Bellgard M.I."/>
        </authorList>
    </citation>
    <scope>NUCLEOTIDE SEQUENCE</scope>
    <source>
        <tissue evidence="1">Shoot tissue taken approximately 20 cm above the soil surface</tissue>
    </source>
</reference>
<protein>
    <submittedName>
        <fullName evidence="1">Cl421_1</fullName>
    </submittedName>
</protein>
<dbReference type="AlphaFoldDB" id="A0A0A9E793"/>
<organism evidence="1">
    <name type="scientific">Arundo donax</name>
    <name type="common">Giant reed</name>
    <name type="synonym">Donax arundinaceus</name>
    <dbReference type="NCBI Taxonomy" id="35708"/>
    <lineage>
        <taxon>Eukaryota</taxon>
        <taxon>Viridiplantae</taxon>
        <taxon>Streptophyta</taxon>
        <taxon>Embryophyta</taxon>
        <taxon>Tracheophyta</taxon>
        <taxon>Spermatophyta</taxon>
        <taxon>Magnoliopsida</taxon>
        <taxon>Liliopsida</taxon>
        <taxon>Poales</taxon>
        <taxon>Poaceae</taxon>
        <taxon>PACMAD clade</taxon>
        <taxon>Arundinoideae</taxon>
        <taxon>Arundineae</taxon>
        <taxon>Arundo</taxon>
    </lineage>
</organism>
<name>A0A0A9E793_ARUDO</name>
<reference evidence="1" key="1">
    <citation type="submission" date="2014-09" db="EMBL/GenBank/DDBJ databases">
        <authorList>
            <person name="Magalhaes I.L.F."/>
            <person name="Oliveira U."/>
            <person name="Santos F.R."/>
            <person name="Vidigal T.H.D.A."/>
            <person name="Brescovit A.D."/>
            <person name="Santos A.J."/>
        </authorList>
    </citation>
    <scope>NUCLEOTIDE SEQUENCE</scope>
    <source>
        <tissue evidence="1">Shoot tissue taken approximately 20 cm above the soil surface</tissue>
    </source>
</reference>
<accession>A0A0A9E793</accession>